<dbReference type="Proteomes" id="UP000199161">
    <property type="component" value="Unassembled WGS sequence"/>
</dbReference>
<evidence type="ECO:0000313" key="2">
    <source>
        <dbReference type="Proteomes" id="UP000199161"/>
    </source>
</evidence>
<accession>A0A1I1FGF8</accession>
<gene>
    <name evidence="1" type="ORF">SAMN05444422_103356</name>
</gene>
<sequence length="123" mass="13308">MSLGVPSSDDGSAPDLAAIVSALDDDGCREIVTVLEEPLTAQELAGRIGLPLSTTYRKLDRLTEAGLVTETVGVRSGSHHKSRYVADFERVSIGIGDDGDFDVDLERSKDRSVGIWSEIQREF</sequence>
<dbReference type="EMBL" id="FOKW01000003">
    <property type="protein sequence ID" value="SFB98497.1"/>
    <property type="molecule type" value="Genomic_DNA"/>
</dbReference>
<dbReference type="AlphaFoldDB" id="A0A1I1FGF8"/>
<protein>
    <submittedName>
        <fullName evidence="1">Helix-turn-helix domain-containing protein</fullName>
    </submittedName>
</protein>
<dbReference type="InterPro" id="IPR036388">
    <property type="entry name" value="WH-like_DNA-bd_sf"/>
</dbReference>
<dbReference type="CDD" id="cd00090">
    <property type="entry name" value="HTH_ARSR"/>
    <property type="match status" value="1"/>
</dbReference>
<evidence type="ECO:0000313" key="1">
    <source>
        <dbReference type="EMBL" id="SFB98497.1"/>
    </source>
</evidence>
<dbReference type="Pfam" id="PF12840">
    <property type="entry name" value="HTH_20"/>
    <property type="match status" value="1"/>
</dbReference>
<dbReference type="RefSeq" id="WP_089786994.1">
    <property type="nucleotide sequence ID" value="NZ_FOKW01000003.1"/>
</dbReference>
<dbReference type="SUPFAM" id="SSF46785">
    <property type="entry name" value="Winged helix' DNA-binding domain"/>
    <property type="match status" value="1"/>
</dbReference>
<dbReference type="InterPro" id="IPR036390">
    <property type="entry name" value="WH_DNA-bd_sf"/>
</dbReference>
<organism evidence="1 2">
    <name type="scientific">Natronobacterium haloterrestre</name>
    <name type="common">Halobiforma haloterrestris</name>
    <dbReference type="NCBI Taxonomy" id="148448"/>
    <lineage>
        <taxon>Archaea</taxon>
        <taxon>Methanobacteriati</taxon>
        <taxon>Methanobacteriota</taxon>
        <taxon>Stenosarchaea group</taxon>
        <taxon>Halobacteria</taxon>
        <taxon>Halobacteriales</taxon>
        <taxon>Natrialbaceae</taxon>
        <taxon>Natronobacterium</taxon>
    </lineage>
</organism>
<dbReference type="Gene3D" id="1.10.10.10">
    <property type="entry name" value="Winged helix-like DNA-binding domain superfamily/Winged helix DNA-binding domain"/>
    <property type="match status" value="1"/>
</dbReference>
<dbReference type="InterPro" id="IPR011991">
    <property type="entry name" value="ArsR-like_HTH"/>
</dbReference>
<keyword evidence="2" id="KW-1185">Reference proteome</keyword>
<proteinExistence type="predicted"/>
<dbReference type="OrthoDB" id="10985at2157"/>
<reference evidence="2" key="1">
    <citation type="submission" date="2016-10" db="EMBL/GenBank/DDBJ databases">
        <authorList>
            <person name="Varghese N."/>
            <person name="Submissions S."/>
        </authorList>
    </citation>
    <scope>NUCLEOTIDE SEQUENCE [LARGE SCALE GENOMIC DNA]</scope>
    <source>
        <strain evidence="2">DSM 13078</strain>
    </source>
</reference>
<name>A0A1I1FGF8_NATHA</name>